<dbReference type="Pfam" id="PF07395">
    <property type="entry name" value="Mig-14"/>
    <property type="match status" value="1"/>
</dbReference>
<sequence>MFFKMGWQQGSESEYREAYTKFGGSVITSPDLLNFIHQRFNLDEKFYIRKDKNNQIIGAFCTWYDKYLAGEQKIAHKLELYRYMLNFDEIILPLSAEEKVFLPANSKFLSEKHKEQVINVFEKINAHREICLVKSLSKKTISTRNRELNKFIKKGGSVVNVSKYSVEEFADIYDELYFKRRNENSNKKEIQEILNTFPDLVFGNILWLENNPVAMQYVIKKESPSWVCFDYINSGMDMNYPDLSLGTIAAWVNVRDAIEYTNKRNLELRYCFGRPTFDYKERWCNRSSLQRVISI</sequence>
<protein>
    <recommendedName>
        <fullName evidence="3">GNAT family N-acetyltransferase</fullName>
    </recommendedName>
</protein>
<keyword evidence="2" id="KW-1185">Reference proteome</keyword>
<dbReference type="InterPro" id="IPR009977">
    <property type="entry name" value="Mig-14"/>
</dbReference>
<evidence type="ECO:0000313" key="1">
    <source>
        <dbReference type="EMBL" id="QIF91468.1"/>
    </source>
</evidence>
<evidence type="ECO:0008006" key="3">
    <source>
        <dbReference type="Google" id="ProtNLM"/>
    </source>
</evidence>
<name>A0ABX6JUH3_9GAMM</name>
<gene>
    <name evidence="1" type="ORF">GTH23_16230</name>
</gene>
<evidence type="ECO:0000313" key="2">
    <source>
        <dbReference type="Proteomes" id="UP000501338"/>
    </source>
</evidence>
<dbReference type="Proteomes" id="UP000501338">
    <property type="component" value="Chromosome"/>
</dbReference>
<dbReference type="EMBL" id="CP047340">
    <property type="protein sequence ID" value="QIF91468.1"/>
    <property type="molecule type" value="Genomic_DNA"/>
</dbReference>
<proteinExistence type="predicted"/>
<organism evidence="1 2">
    <name type="scientific">Proteus terrae subsp. cibarius</name>
    <dbReference type="NCBI Taxonomy" id="626774"/>
    <lineage>
        <taxon>Bacteria</taxon>
        <taxon>Pseudomonadati</taxon>
        <taxon>Pseudomonadota</taxon>
        <taxon>Gammaproteobacteria</taxon>
        <taxon>Enterobacterales</taxon>
        <taxon>Morganellaceae</taxon>
        <taxon>Proteus</taxon>
    </lineage>
</organism>
<reference evidence="1 2" key="1">
    <citation type="submission" date="2020-01" db="EMBL/GenBank/DDBJ databases">
        <title>The genomic epidemiology of tigecycline resistance gene tet(X) variants in a swine farm in China.</title>
        <authorList>
            <person name="Peng K."/>
            <person name="Li R."/>
        </authorList>
    </citation>
    <scope>NUCLEOTIDE SEQUENCE [LARGE SCALE GENOMIC DNA]</scope>
    <source>
        <strain evidence="1 2">ZF1</strain>
    </source>
</reference>
<dbReference type="InterPro" id="IPR016181">
    <property type="entry name" value="Acyl_CoA_acyltransferase"/>
</dbReference>
<accession>A0ABX6JUH3</accession>
<dbReference type="SUPFAM" id="SSF55729">
    <property type="entry name" value="Acyl-CoA N-acyltransferases (Nat)"/>
    <property type="match status" value="1"/>
</dbReference>